<reference evidence="1 2" key="1">
    <citation type="journal article" date="2016" name="Sci. Rep.">
        <title>The Dendrobium catenatum Lindl. genome sequence provides insights into polysaccharide synthase, floral development and adaptive evolution.</title>
        <authorList>
            <person name="Zhang G.Q."/>
            <person name="Xu Q."/>
            <person name="Bian C."/>
            <person name="Tsai W.C."/>
            <person name="Yeh C.M."/>
            <person name="Liu K.W."/>
            <person name="Yoshida K."/>
            <person name="Zhang L.S."/>
            <person name="Chang S.B."/>
            <person name="Chen F."/>
            <person name="Shi Y."/>
            <person name="Su Y.Y."/>
            <person name="Zhang Y.Q."/>
            <person name="Chen L.J."/>
            <person name="Yin Y."/>
            <person name="Lin M."/>
            <person name="Huang H."/>
            <person name="Deng H."/>
            <person name="Wang Z.W."/>
            <person name="Zhu S.L."/>
            <person name="Zhao X."/>
            <person name="Deng C."/>
            <person name="Niu S.C."/>
            <person name="Huang J."/>
            <person name="Wang M."/>
            <person name="Liu G.H."/>
            <person name="Yang H.J."/>
            <person name="Xiao X.J."/>
            <person name="Hsiao Y.Y."/>
            <person name="Wu W.L."/>
            <person name="Chen Y.Y."/>
            <person name="Mitsuda N."/>
            <person name="Ohme-Takagi M."/>
            <person name="Luo Y.B."/>
            <person name="Van de Peer Y."/>
            <person name="Liu Z.J."/>
        </authorList>
    </citation>
    <scope>NUCLEOTIDE SEQUENCE [LARGE SCALE GENOMIC DNA]</scope>
    <source>
        <tissue evidence="1">The whole plant</tissue>
    </source>
</reference>
<dbReference type="EMBL" id="KZ502445">
    <property type="protein sequence ID" value="PKU78655.1"/>
    <property type="molecule type" value="Genomic_DNA"/>
</dbReference>
<gene>
    <name evidence="1" type="ORF">MA16_Dca014920</name>
</gene>
<dbReference type="Proteomes" id="UP000233837">
    <property type="component" value="Unassembled WGS sequence"/>
</dbReference>
<protein>
    <submittedName>
        <fullName evidence="1">Uncharacterized protein</fullName>
    </submittedName>
</protein>
<evidence type="ECO:0000313" key="2">
    <source>
        <dbReference type="Proteomes" id="UP000233837"/>
    </source>
</evidence>
<organism evidence="1 2">
    <name type="scientific">Dendrobium catenatum</name>
    <dbReference type="NCBI Taxonomy" id="906689"/>
    <lineage>
        <taxon>Eukaryota</taxon>
        <taxon>Viridiplantae</taxon>
        <taxon>Streptophyta</taxon>
        <taxon>Embryophyta</taxon>
        <taxon>Tracheophyta</taxon>
        <taxon>Spermatophyta</taxon>
        <taxon>Magnoliopsida</taxon>
        <taxon>Liliopsida</taxon>
        <taxon>Asparagales</taxon>
        <taxon>Orchidaceae</taxon>
        <taxon>Epidendroideae</taxon>
        <taxon>Malaxideae</taxon>
        <taxon>Dendrobiinae</taxon>
        <taxon>Dendrobium</taxon>
    </lineage>
</organism>
<reference evidence="1 2" key="2">
    <citation type="journal article" date="2017" name="Nature">
        <title>The Apostasia genome and the evolution of orchids.</title>
        <authorList>
            <person name="Zhang G.Q."/>
            <person name="Liu K.W."/>
            <person name="Li Z."/>
            <person name="Lohaus R."/>
            <person name="Hsiao Y.Y."/>
            <person name="Niu S.C."/>
            <person name="Wang J.Y."/>
            <person name="Lin Y.C."/>
            <person name="Xu Q."/>
            <person name="Chen L.J."/>
            <person name="Yoshida K."/>
            <person name="Fujiwara S."/>
            <person name="Wang Z.W."/>
            <person name="Zhang Y.Q."/>
            <person name="Mitsuda N."/>
            <person name="Wang M."/>
            <person name="Liu G.H."/>
            <person name="Pecoraro L."/>
            <person name="Huang H.X."/>
            <person name="Xiao X.J."/>
            <person name="Lin M."/>
            <person name="Wu X.Y."/>
            <person name="Wu W.L."/>
            <person name="Chen Y.Y."/>
            <person name="Chang S.B."/>
            <person name="Sakamoto S."/>
            <person name="Ohme-Takagi M."/>
            <person name="Yagi M."/>
            <person name="Zeng S.J."/>
            <person name="Shen C.Y."/>
            <person name="Yeh C.M."/>
            <person name="Luo Y.B."/>
            <person name="Tsai W.C."/>
            <person name="Van de Peer Y."/>
            <person name="Liu Z.J."/>
        </authorList>
    </citation>
    <scope>NUCLEOTIDE SEQUENCE [LARGE SCALE GENOMIC DNA]</scope>
    <source>
        <tissue evidence="1">The whole plant</tissue>
    </source>
</reference>
<sequence length="141" mass="16089">MQADGVHACWLRLEDRKEVRNKSLSLGFFVWTEPIRSSNGESGGDRGEIVKWERGRWSSEIWSWKREESSAVGRARGSSEWGAEGSASFYRGERGSIEERIAEFAQDLRAETKAAPNLQCLGEISCEFLGVRRSEVRDFWI</sequence>
<evidence type="ECO:0000313" key="1">
    <source>
        <dbReference type="EMBL" id="PKU78655.1"/>
    </source>
</evidence>
<dbReference type="AlphaFoldDB" id="A0A2I0WSL0"/>
<accession>A0A2I0WSL0</accession>
<proteinExistence type="predicted"/>
<name>A0A2I0WSL0_9ASPA</name>
<keyword evidence="2" id="KW-1185">Reference proteome</keyword>